<dbReference type="Gene3D" id="3.40.50.300">
    <property type="entry name" value="P-loop containing nucleotide triphosphate hydrolases"/>
    <property type="match status" value="1"/>
</dbReference>
<feature type="compositionally biased region" description="Polar residues" evidence="5">
    <location>
        <begin position="153"/>
        <end position="162"/>
    </location>
</feature>
<feature type="region of interest" description="Disordered" evidence="5">
    <location>
        <begin position="127"/>
        <end position="171"/>
    </location>
</feature>
<reference evidence="7 8" key="1">
    <citation type="journal article" date="2003" name="PLoS Biol.">
        <title>The genome sequence of Caenorhabditis briggsae: a platform for comparative genomics.</title>
        <authorList>
            <person name="Stein L.D."/>
            <person name="Bao Z."/>
            <person name="Blasiar D."/>
            <person name="Blumenthal T."/>
            <person name="Brent M.R."/>
            <person name="Chen N."/>
            <person name="Chinwalla A."/>
            <person name="Clarke L."/>
            <person name="Clee C."/>
            <person name="Coghlan A."/>
            <person name="Coulson A."/>
            <person name="D'Eustachio P."/>
            <person name="Fitch D.H."/>
            <person name="Fulton L.A."/>
            <person name="Fulton R.E."/>
            <person name="Griffiths-Jones S."/>
            <person name="Harris T.W."/>
            <person name="Hillier L.W."/>
            <person name="Kamath R."/>
            <person name="Kuwabara P.E."/>
            <person name="Mardis E.R."/>
            <person name="Marra M.A."/>
            <person name="Miner T.L."/>
            <person name="Minx P."/>
            <person name="Mullikin J.C."/>
            <person name="Plumb R.W."/>
            <person name="Rogers J."/>
            <person name="Schein J.E."/>
            <person name="Sohrmann M."/>
            <person name="Spieth J."/>
            <person name="Stajich J.E."/>
            <person name="Wei C."/>
            <person name="Willey D."/>
            <person name="Wilson R.K."/>
            <person name="Durbin R."/>
            <person name="Waterston R.H."/>
        </authorList>
    </citation>
    <scope>NUCLEOTIDE SEQUENCE [LARGE SCALE GENOMIC DNA]</scope>
    <source>
        <strain evidence="7 8">AF16</strain>
    </source>
</reference>
<evidence type="ECO:0000256" key="4">
    <source>
        <dbReference type="ARBA" id="ARBA00023136"/>
    </source>
</evidence>
<dbReference type="InterPro" id="IPR027417">
    <property type="entry name" value="P-loop_NTPase"/>
</dbReference>
<dbReference type="Pfam" id="PF23045">
    <property type="entry name" value="DUF7037"/>
    <property type="match status" value="1"/>
</dbReference>
<proteinExistence type="predicted"/>
<dbReference type="InParanoid" id="A8XJ73"/>
<dbReference type="FunFam" id="3.40.50.300:FF:002695">
    <property type="entry name" value="ABC multidrug transporter, putative"/>
    <property type="match status" value="1"/>
</dbReference>
<evidence type="ECO:0000313" key="7">
    <source>
        <dbReference type="EMBL" id="CAP32698.1"/>
    </source>
</evidence>
<sequence>MANAHDIIMKLPKGYDTVIGDGGIQISGGQKQRVAIAIRNPKMLQLDEATSALDVHSERLVQDALNNARKGRTTIMIAHRLSTIRGADKIVYVEDGKVAEYGTHEELISLGLRYAMMVDAQKFDDDQERVEVDNEDEHSLQGSIQDSDGDSELPSTSDQQASLPHITPTQKDRSTTYGLLDVFRNSSVNYLHMLLVTNFAILRGFKLSLWSLLINWVYNTSKKPLAEMKDKLWKSIFLFTARELYITITRISLSYFASKTSENLIQRLWLEETALPRRRKWKGFWNIFNIFFRYSLFLRVVLEDEISGTFQRNEYRDGSKALQVLDMADFSSRGFCVELEDENVKFYTIEHGLVEMERNDEPTSLDNLSTQPLFQQTNMRMYGEENMKYMAAKYPWKSFEEAKLKKKKIDVILNTAFIVKPQKTKCFEFGKCFSAAKKIFEKGLTSSKISKTNILETILEESIILRSKGSMVGNNTWKRCGIVFEKSDCNDVDSD</sequence>
<dbReference type="RefSeq" id="XP_002644260.1">
    <property type="nucleotide sequence ID" value="XM_002644214.1"/>
</dbReference>
<dbReference type="PANTHER" id="PTHR43394:SF1">
    <property type="entry name" value="ATP-BINDING CASSETTE SUB-FAMILY B MEMBER 10, MITOCHONDRIAL"/>
    <property type="match status" value="1"/>
</dbReference>
<accession>A8XJ73</accession>
<keyword evidence="8" id="KW-1185">Reference proteome</keyword>
<evidence type="ECO:0000259" key="6">
    <source>
        <dbReference type="Pfam" id="PF23045"/>
    </source>
</evidence>
<name>A8XJ73_CAEBR</name>
<protein>
    <submittedName>
        <fullName evidence="7">Protein CBG14016</fullName>
    </submittedName>
</protein>
<comment type="subcellular location">
    <subcellularLocation>
        <location evidence="1">Membrane</location>
        <topology evidence="1">Multi-pass membrane protein</topology>
    </subcellularLocation>
</comment>
<dbReference type="GO" id="GO:0016020">
    <property type="term" value="C:membrane"/>
    <property type="evidence" value="ECO:0007669"/>
    <property type="project" value="UniProtKB-SubCell"/>
</dbReference>
<dbReference type="GeneID" id="8586255"/>
<dbReference type="WormBase" id="CBG14016">
    <property type="protein sequence ID" value="CBP09578"/>
    <property type="gene ID" value="WBGene00034668"/>
</dbReference>
<dbReference type="InterPro" id="IPR055465">
    <property type="entry name" value="DUF7037"/>
</dbReference>
<evidence type="ECO:0000256" key="3">
    <source>
        <dbReference type="ARBA" id="ARBA00022989"/>
    </source>
</evidence>
<dbReference type="KEGG" id="cbr:CBG_14016"/>
<keyword evidence="4" id="KW-0472">Membrane</keyword>
<dbReference type="InterPro" id="IPR036640">
    <property type="entry name" value="ABC1_TM_sf"/>
</dbReference>
<evidence type="ECO:0000256" key="1">
    <source>
        <dbReference type="ARBA" id="ARBA00004141"/>
    </source>
</evidence>
<evidence type="ECO:0000313" key="9">
    <source>
        <dbReference type="WormBase" id="CBG14016"/>
    </source>
</evidence>
<evidence type="ECO:0000256" key="5">
    <source>
        <dbReference type="SAM" id="MobiDB-lite"/>
    </source>
</evidence>
<dbReference type="eggNOG" id="KOG0055">
    <property type="taxonomic scope" value="Eukaryota"/>
</dbReference>
<dbReference type="Gene3D" id="1.20.1560.10">
    <property type="entry name" value="ABC transporter type 1, transmembrane domain"/>
    <property type="match status" value="1"/>
</dbReference>
<evidence type="ECO:0000256" key="2">
    <source>
        <dbReference type="ARBA" id="ARBA00022692"/>
    </source>
</evidence>
<dbReference type="EMBL" id="HE600983">
    <property type="protein sequence ID" value="CAP32698.1"/>
    <property type="molecule type" value="Genomic_DNA"/>
</dbReference>
<dbReference type="InterPro" id="IPR039421">
    <property type="entry name" value="Type_1_exporter"/>
</dbReference>
<organism evidence="7 8">
    <name type="scientific">Caenorhabditis briggsae</name>
    <dbReference type="NCBI Taxonomy" id="6238"/>
    <lineage>
        <taxon>Eukaryota</taxon>
        <taxon>Metazoa</taxon>
        <taxon>Ecdysozoa</taxon>
        <taxon>Nematoda</taxon>
        <taxon>Chromadorea</taxon>
        <taxon>Rhabditida</taxon>
        <taxon>Rhabditina</taxon>
        <taxon>Rhabditomorpha</taxon>
        <taxon>Rhabditoidea</taxon>
        <taxon>Rhabditidae</taxon>
        <taxon>Peloderinae</taxon>
        <taxon>Caenorhabditis</taxon>
    </lineage>
</organism>
<dbReference type="Proteomes" id="UP000008549">
    <property type="component" value="Unassembled WGS sequence"/>
</dbReference>
<keyword evidence="2" id="KW-0812">Transmembrane</keyword>
<dbReference type="GO" id="GO:0005524">
    <property type="term" value="F:ATP binding"/>
    <property type="evidence" value="ECO:0007669"/>
    <property type="project" value="InterPro"/>
</dbReference>
<dbReference type="AlphaFoldDB" id="A8XJ73"/>
<dbReference type="SUPFAM" id="SSF52540">
    <property type="entry name" value="P-loop containing nucleoside triphosphate hydrolases"/>
    <property type="match status" value="1"/>
</dbReference>
<evidence type="ECO:0000313" key="8">
    <source>
        <dbReference type="Proteomes" id="UP000008549"/>
    </source>
</evidence>
<dbReference type="HOGENOM" id="CLU_551227_0_0_1"/>
<dbReference type="PANTHER" id="PTHR43394">
    <property type="entry name" value="ATP-DEPENDENT PERMEASE MDL1, MITOCHONDRIAL"/>
    <property type="match status" value="1"/>
</dbReference>
<dbReference type="CTD" id="8586255"/>
<feature type="domain" description="DUF7037" evidence="6">
    <location>
        <begin position="331"/>
        <end position="365"/>
    </location>
</feature>
<gene>
    <name evidence="7 9" type="ORF">CBG14016</name>
    <name evidence="7" type="ORF">CBG_14016</name>
</gene>
<reference evidence="7 8" key="2">
    <citation type="journal article" date="2011" name="PLoS Genet.">
        <title>Caenorhabditis briggsae recombinant inbred line genotypes reveal inter-strain incompatibility and the evolution of recombination.</title>
        <authorList>
            <person name="Ross J.A."/>
            <person name="Koboldt D.C."/>
            <person name="Staisch J.E."/>
            <person name="Chamberlin H.M."/>
            <person name="Gupta B.P."/>
            <person name="Miller R.D."/>
            <person name="Baird S.E."/>
            <person name="Haag E.S."/>
        </authorList>
    </citation>
    <scope>NUCLEOTIDE SEQUENCE [LARGE SCALE GENOMIC DNA]</scope>
    <source>
        <strain evidence="7 8">AF16</strain>
    </source>
</reference>
<keyword evidence="3" id="KW-1133">Transmembrane helix</keyword>
<dbReference type="STRING" id="6238.A8XJ73"/>